<accession>A0A0M4EET4</accession>
<evidence type="ECO:0000313" key="3">
    <source>
        <dbReference type="Proteomes" id="UP000494163"/>
    </source>
</evidence>
<dbReference type="OrthoDB" id="10009315at2759"/>
<name>A0A0M4EET4_DROBS</name>
<organism evidence="2 3">
    <name type="scientific">Drosophila busckii</name>
    <name type="common">Fruit fly</name>
    <dbReference type="NCBI Taxonomy" id="30019"/>
    <lineage>
        <taxon>Eukaryota</taxon>
        <taxon>Metazoa</taxon>
        <taxon>Ecdysozoa</taxon>
        <taxon>Arthropoda</taxon>
        <taxon>Hexapoda</taxon>
        <taxon>Insecta</taxon>
        <taxon>Pterygota</taxon>
        <taxon>Neoptera</taxon>
        <taxon>Endopterygota</taxon>
        <taxon>Diptera</taxon>
        <taxon>Brachycera</taxon>
        <taxon>Muscomorpha</taxon>
        <taxon>Ephydroidea</taxon>
        <taxon>Drosophilidae</taxon>
        <taxon>Drosophila</taxon>
    </lineage>
</organism>
<keyword evidence="1" id="KW-0812">Transmembrane</keyword>
<keyword evidence="1" id="KW-0472">Membrane</keyword>
<evidence type="ECO:0000313" key="2">
    <source>
        <dbReference type="EMBL" id="ALC42652.1"/>
    </source>
</evidence>
<protein>
    <submittedName>
        <fullName evidence="2">CG3907</fullName>
    </submittedName>
</protein>
<sequence length="392" mass="44895">MECHHRIEVPLRSGGGKKMKKRRELDALIAHSLTKRDTRRAVNSQDKLLSVSTDDPEDYAWVNTVHSTRRNHRKKICFRKCGSILFGITTALFVGILYWLYIDLRQQISDYRQKIEEVSVIGKIFPDTLQQWHETTSFLIKNQTSVTSQIYELTRNVELLGTNFSSLQSIVSSQGNYIKDEKLVADFGAKLEAVATDIEGLKEHFNKNLELQKNLELKTEDLKANMSQLSILQSSTPQLNFSNEMSLLNQTMQNAYTNFKNNLVNVNNTMSQTVKMLNGEIQTHKLKLDDLLDRSQNITSHVETLSNSWSEFKEKIILIDEQLNNQNKEIIETAKKNRILVVSIEQLKALYKKHTDSIVTVPILEEANTTEAQHNKINITSSITTIKANRTS</sequence>
<gene>
    <name evidence="2" type="ORF">Dbus_chr2Rg2231</name>
</gene>
<evidence type="ECO:0000256" key="1">
    <source>
        <dbReference type="SAM" id="Phobius"/>
    </source>
</evidence>
<keyword evidence="1" id="KW-1133">Transmembrane helix</keyword>
<keyword evidence="3" id="KW-1185">Reference proteome</keyword>
<dbReference type="SMR" id="A0A0M4EET4"/>
<proteinExistence type="predicted"/>
<dbReference type="AlphaFoldDB" id="A0A0M4EET4"/>
<dbReference type="STRING" id="30019.A0A0M4EET4"/>
<dbReference type="EMBL" id="CP012524">
    <property type="protein sequence ID" value="ALC42652.1"/>
    <property type="molecule type" value="Genomic_DNA"/>
</dbReference>
<feature type="transmembrane region" description="Helical" evidence="1">
    <location>
        <begin position="81"/>
        <end position="101"/>
    </location>
</feature>
<dbReference type="OMA" id="YIRKCGP"/>
<reference evidence="2 3" key="1">
    <citation type="submission" date="2015-08" db="EMBL/GenBank/DDBJ databases">
        <title>Ancestral chromatin configuration constrains chromatin evolution on differentiating sex chromosomes in Drosophila.</title>
        <authorList>
            <person name="Zhou Q."/>
            <person name="Bachtrog D."/>
        </authorList>
    </citation>
    <scope>NUCLEOTIDE SEQUENCE [LARGE SCALE GENOMIC DNA]</scope>
    <source>
        <tissue evidence="2">Whole larvae</tissue>
    </source>
</reference>
<dbReference type="Proteomes" id="UP000494163">
    <property type="component" value="Chromosome 2R"/>
</dbReference>